<comment type="similarity">
    <text evidence="1 7">Belongs to the peptidase S24 family.</text>
</comment>
<protein>
    <submittedName>
        <fullName evidence="9">Protein impA</fullName>
    </submittedName>
</protein>
<dbReference type="InterPro" id="IPR036286">
    <property type="entry name" value="LexA/Signal_pep-like_sf"/>
</dbReference>
<keyword evidence="5" id="KW-0234">DNA repair</keyword>
<evidence type="ECO:0000256" key="1">
    <source>
        <dbReference type="ARBA" id="ARBA00007484"/>
    </source>
</evidence>
<comment type="caution">
    <text evidence="9">The sequence shown here is derived from an EMBL/GenBank/DDBJ whole genome shotgun (WGS) entry which is preliminary data.</text>
</comment>
<keyword evidence="6" id="KW-0742">SOS response</keyword>
<gene>
    <name evidence="9" type="primary">umuD</name>
    <name evidence="9" type="ORF">GCM10007390_49290</name>
</gene>
<dbReference type="InterPro" id="IPR050077">
    <property type="entry name" value="LexA_repressor"/>
</dbReference>
<feature type="domain" description="Peptidase S24/S26A/S26B/S26C" evidence="8">
    <location>
        <begin position="25"/>
        <end position="141"/>
    </location>
</feature>
<keyword evidence="2" id="KW-0227">DNA damage</keyword>
<dbReference type="GO" id="GO:0003677">
    <property type="term" value="F:DNA binding"/>
    <property type="evidence" value="ECO:0007669"/>
    <property type="project" value="InterPro"/>
</dbReference>
<accession>A0A8J3D5W7</accession>
<dbReference type="Pfam" id="PF00717">
    <property type="entry name" value="Peptidase_S24"/>
    <property type="match status" value="1"/>
</dbReference>
<evidence type="ECO:0000256" key="3">
    <source>
        <dbReference type="ARBA" id="ARBA00022801"/>
    </source>
</evidence>
<evidence type="ECO:0000256" key="6">
    <source>
        <dbReference type="ARBA" id="ARBA00023236"/>
    </source>
</evidence>
<dbReference type="SUPFAM" id="SSF51306">
    <property type="entry name" value="LexA/Signal peptidase"/>
    <property type="match status" value="1"/>
</dbReference>
<dbReference type="Gene3D" id="2.10.109.10">
    <property type="entry name" value="Umud Fragment, subunit A"/>
    <property type="match status" value="1"/>
</dbReference>
<dbReference type="EMBL" id="BMXF01000008">
    <property type="protein sequence ID" value="GHB87522.1"/>
    <property type="molecule type" value="Genomic_DNA"/>
</dbReference>
<dbReference type="PANTHER" id="PTHR33516">
    <property type="entry name" value="LEXA REPRESSOR"/>
    <property type="match status" value="1"/>
</dbReference>
<dbReference type="InterPro" id="IPR039418">
    <property type="entry name" value="LexA-like"/>
</dbReference>
<dbReference type="GO" id="GO:0006355">
    <property type="term" value="P:regulation of DNA-templated transcription"/>
    <property type="evidence" value="ECO:0007669"/>
    <property type="project" value="InterPro"/>
</dbReference>
<dbReference type="GO" id="GO:0016787">
    <property type="term" value="F:hydrolase activity"/>
    <property type="evidence" value="ECO:0007669"/>
    <property type="project" value="UniProtKB-KW"/>
</dbReference>
<dbReference type="GO" id="GO:0009432">
    <property type="term" value="P:SOS response"/>
    <property type="evidence" value="ECO:0007669"/>
    <property type="project" value="UniProtKB-KW"/>
</dbReference>
<dbReference type="PANTHER" id="PTHR33516:SF2">
    <property type="entry name" value="LEXA REPRESSOR-RELATED"/>
    <property type="match status" value="1"/>
</dbReference>
<dbReference type="AlphaFoldDB" id="A0A8J3D5W7"/>
<name>A0A8J3D5W7_9BACT</name>
<proteinExistence type="inferred from homology"/>
<dbReference type="PRINTS" id="PR00726">
    <property type="entry name" value="LEXASERPTASE"/>
</dbReference>
<dbReference type="InterPro" id="IPR006197">
    <property type="entry name" value="Peptidase_S24_LexA"/>
</dbReference>
<evidence type="ECO:0000256" key="4">
    <source>
        <dbReference type="ARBA" id="ARBA00022813"/>
    </source>
</evidence>
<evidence type="ECO:0000256" key="7">
    <source>
        <dbReference type="RuleBase" id="RU003991"/>
    </source>
</evidence>
<evidence type="ECO:0000256" key="5">
    <source>
        <dbReference type="ARBA" id="ARBA00023204"/>
    </source>
</evidence>
<organism evidence="9 10">
    <name type="scientific">Persicitalea jodogahamensis</name>
    <dbReference type="NCBI Taxonomy" id="402147"/>
    <lineage>
        <taxon>Bacteria</taxon>
        <taxon>Pseudomonadati</taxon>
        <taxon>Bacteroidota</taxon>
        <taxon>Cytophagia</taxon>
        <taxon>Cytophagales</taxon>
        <taxon>Spirosomataceae</taxon>
        <taxon>Persicitalea</taxon>
    </lineage>
</organism>
<dbReference type="CDD" id="cd06529">
    <property type="entry name" value="S24_LexA-like"/>
    <property type="match status" value="1"/>
</dbReference>
<evidence type="ECO:0000256" key="2">
    <source>
        <dbReference type="ARBA" id="ARBA00022763"/>
    </source>
</evidence>
<dbReference type="NCBIfam" id="NF007621">
    <property type="entry name" value="PRK10276.1"/>
    <property type="match status" value="1"/>
</dbReference>
<dbReference type="InterPro" id="IPR015927">
    <property type="entry name" value="Peptidase_S24_S26A/B/C"/>
</dbReference>
<dbReference type="Proteomes" id="UP000598271">
    <property type="component" value="Unassembled WGS sequence"/>
</dbReference>
<keyword evidence="10" id="KW-1185">Reference proteome</keyword>
<evidence type="ECO:0000259" key="8">
    <source>
        <dbReference type="Pfam" id="PF00717"/>
    </source>
</evidence>
<sequence length="148" mass="16698">MPPTETPFHHDFFLKAQVLTKHWIPLFHSFVQAGFPSPSENYIERVCDLNDLCVTNAEATYFVRVAGESMMGDRIEPGDVLVVDSSREDADGKIAIVWINGEYTVKRVNYEGDTVVLTPSNPHFTPLRVNSGDDFRIFGLVTFVIHKP</sequence>
<keyword evidence="4 7" id="KW-0068">Autocatalytic cleavage</keyword>
<keyword evidence="3 7" id="KW-0378">Hydrolase</keyword>
<evidence type="ECO:0000313" key="9">
    <source>
        <dbReference type="EMBL" id="GHB87522.1"/>
    </source>
</evidence>
<reference evidence="9 10" key="1">
    <citation type="journal article" date="2014" name="Int. J. Syst. Evol. Microbiol.">
        <title>Complete genome sequence of Corynebacterium casei LMG S-19264T (=DSM 44701T), isolated from a smear-ripened cheese.</title>
        <authorList>
            <consortium name="US DOE Joint Genome Institute (JGI-PGF)"/>
            <person name="Walter F."/>
            <person name="Albersmeier A."/>
            <person name="Kalinowski J."/>
            <person name="Ruckert C."/>
        </authorList>
    </citation>
    <scope>NUCLEOTIDE SEQUENCE [LARGE SCALE GENOMIC DNA]</scope>
    <source>
        <strain evidence="9 10">KCTC 12866</strain>
    </source>
</reference>
<evidence type="ECO:0000313" key="10">
    <source>
        <dbReference type="Proteomes" id="UP000598271"/>
    </source>
</evidence>
<dbReference type="RefSeq" id="WP_189568683.1">
    <property type="nucleotide sequence ID" value="NZ_BMXF01000008.1"/>
</dbReference>
<dbReference type="GO" id="GO:0006281">
    <property type="term" value="P:DNA repair"/>
    <property type="evidence" value="ECO:0007669"/>
    <property type="project" value="UniProtKB-KW"/>
</dbReference>